<reference evidence="2 3" key="1">
    <citation type="journal article" date="2015" name="Genome Announc.">
        <title>Expanding the biotechnology potential of lactobacilli through comparative genomics of 213 strains and associated genera.</title>
        <authorList>
            <person name="Sun Z."/>
            <person name="Harris H.M."/>
            <person name="McCann A."/>
            <person name="Guo C."/>
            <person name="Argimon S."/>
            <person name="Zhang W."/>
            <person name="Yang X."/>
            <person name="Jeffery I.B."/>
            <person name="Cooney J.C."/>
            <person name="Kagawa T.F."/>
            <person name="Liu W."/>
            <person name="Song Y."/>
            <person name="Salvetti E."/>
            <person name="Wrobel A."/>
            <person name="Rasinkangas P."/>
            <person name="Parkhill J."/>
            <person name="Rea M.C."/>
            <person name="O'Sullivan O."/>
            <person name="Ritari J."/>
            <person name="Douillard F.P."/>
            <person name="Paul Ross R."/>
            <person name="Yang R."/>
            <person name="Briner A.E."/>
            <person name="Felis G.E."/>
            <person name="de Vos W.M."/>
            <person name="Barrangou R."/>
            <person name="Klaenhammer T.R."/>
            <person name="Caufield P.W."/>
            <person name="Cui Y."/>
            <person name="Zhang H."/>
            <person name="O'Toole P.W."/>
        </authorList>
    </citation>
    <scope>NUCLEOTIDE SEQUENCE [LARGE SCALE GENOMIC DNA]</scope>
    <source>
        <strain evidence="2 3">DSM 20001</strain>
    </source>
</reference>
<dbReference type="PANTHER" id="PTHR46889">
    <property type="entry name" value="TRANSPOSASE INSF FOR INSERTION SEQUENCE IS3B-RELATED"/>
    <property type="match status" value="1"/>
</dbReference>
<evidence type="ECO:0000313" key="2">
    <source>
        <dbReference type="EMBL" id="KRK14326.1"/>
    </source>
</evidence>
<dbReference type="GO" id="GO:0015074">
    <property type="term" value="P:DNA integration"/>
    <property type="evidence" value="ECO:0007669"/>
    <property type="project" value="InterPro"/>
</dbReference>
<name>A0A0R1EXZ4_9LACO</name>
<dbReference type="Proteomes" id="UP000051181">
    <property type="component" value="Unassembled WGS sequence"/>
</dbReference>
<dbReference type="InterPro" id="IPR001584">
    <property type="entry name" value="Integrase_cat-core"/>
</dbReference>
<dbReference type="EMBL" id="AZCN01000089">
    <property type="protein sequence ID" value="KRK14326.1"/>
    <property type="molecule type" value="Genomic_DNA"/>
</dbReference>
<accession>A0A0R1EXZ4</accession>
<sequence length="76" mass="8962">MDQSMSRKATYLDSAAMESFFHIMKAEVMDEDFDTKESLIQAMTEWINFYNHRRIKIKLNGQSPVKYRKLAVQQAV</sequence>
<dbReference type="eggNOG" id="COG2801">
    <property type="taxonomic scope" value="Bacteria"/>
</dbReference>
<protein>
    <submittedName>
        <fullName evidence="2">Transposase</fullName>
    </submittedName>
</protein>
<proteinExistence type="predicted"/>
<dbReference type="SUPFAM" id="SSF53098">
    <property type="entry name" value="Ribonuclease H-like"/>
    <property type="match status" value="1"/>
</dbReference>
<dbReference type="AlphaFoldDB" id="A0A0R1EXZ4"/>
<dbReference type="InterPro" id="IPR050900">
    <property type="entry name" value="Transposase_IS3/IS150/IS904"/>
</dbReference>
<dbReference type="InterPro" id="IPR012337">
    <property type="entry name" value="RNaseH-like_sf"/>
</dbReference>
<dbReference type="PATRIC" id="fig|913848.6.peg.2530"/>
<evidence type="ECO:0000313" key="3">
    <source>
        <dbReference type="Proteomes" id="UP000051181"/>
    </source>
</evidence>
<feature type="domain" description="Integrase catalytic" evidence="1">
    <location>
        <begin position="18"/>
        <end position="69"/>
    </location>
</feature>
<evidence type="ECO:0000259" key="1">
    <source>
        <dbReference type="Pfam" id="PF13333"/>
    </source>
</evidence>
<dbReference type="PANTHER" id="PTHR46889:SF4">
    <property type="entry name" value="TRANSPOSASE INSO FOR INSERTION SEQUENCE ELEMENT IS911B-RELATED"/>
    <property type="match status" value="1"/>
</dbReference>
<organism evidence="2 3">
    <name type="scientific">Loigolactobacillus coryniformis subsp. coryniformis KCTC 3167 = DSM 20001</name>
    <dbReference type="NCBI Taxonomy" id="913848"/>
    <lineage>
        <taxon>Bacteria</taxon>
        <taxon>Bacillati</taxon>
        <taxon>Bacillota</taxon>
        <taxon>Bacilli</taxon>
        <taxon>Lactobacillales</taxon>
        <taxon>Lactobacillaceae</taxon>
        <taxon>Loigolactobacillus</taxon>
    </lineage>
</organism>
<comment type="caution">
    <text evidence="2">The sequence shown here is derived from an EMBL/GenBank/DDBJ whole genome shotgun (WGS) entry which is preliminary data.</text>
</comment>
<dbReference type="Pfam" id="PF13333">
    <property type="entry name" value="rve_2"/>
    <property type="match status" value="1"/>
</dbReference>
<gene>
    <name evidence="2" type="ORF">FD22_GL002480</name>
</gene>